<accession>A0A0C3QIX8</accession>
<reference evidence="3 4" key="1">
    <citation type="submission" date="2014-04" db="EMBL/GenBank/DDBJ databases">
        <authorList>
            <consortium name="DOE Joint Genome Institute"/>
            <person name="Kuo A."/>
            <person name="Girlanda M."/>
            <person name="Perotto S."/>
            <person name="Kohler A."/>
            <person name="Nagy L.G."/>
            <person name="Floudas D."/>
            <person name="Copeland A."/>
            <person name="Barry K.W."/>
            <person name="Cichocki N."/>
            <person name="Veneault-Fourrey C."/>
            <person name="LaButti K."/>
            <person name="Lindquist E.A."/>
            <person name="Lipzen A."/>
            <person name="Lundell T."/>
            <person name="Morin E."/>
            <person name="Murat C."/>
            <person name="Sun H."/>
            <person name="Tunlid A."/>
            <person name="Henrissat B."/>
            <person name="Grigoriev I.V."/>
            <person name="Hibbett D.S."/>
            <person name="Martin F."/>
            <person name="Nordberg H.P."/>
            <person name="Cantor M.N."/>
            <person name="Hua S.X."/>
        </authorList>
    </citation>
    <scope>NUCLEOTIDE SEQUENCE [LARGE SCALE GENOMIC DNA]</scope>
    <source>
        <strain evidence="3 4">MUT 4182</strain>
    </source>
</reference>
<dbReference type="SMART" id="SM00463">
    <property type="entry name" value="SMR"/>
    <property type="match status" value="1"/>
</dbReference>
<dbReference type="STRING" id="1051891.A0A0C3QIX8"/>
<dbReference type="EMBL" id="KN823017">
    <property type="protein sequence ID" value="KIO26921.1"/>
    <property type="molecule type" value="Genomic_DNA"/>
</dbReference>
<evidence type="ECO:0000313" key="3">
    <source>
        <dbReference type="EMBL" id="KIO26921.1"/>
    </source>
</evidence>
<gene>
    <name evidence="3" type="ORF">M407DRAFT_23858</name>
</gene>
<evidence type="ECO:0000313" key="4">
    <source>
        <dbReference type="Proteomes" id="UP000054248"/>
    </source>
</evidence>
<dbReference type="SMART" id="SM01162">
    <property type="entry name" value="DUF1771"/>
    <property type="match status" value="1"/>
</dbReference>
<dbReference type="Proteomes" id="UP000054248">
    <property type="component" value="Unassembled WGS sequence"/>
</dbReference>
<dbReference type="AlphaFoldDB" id="A0A0C3QIX8"/>
<dbReference type="SUPFAM" id="SSF160443">
    <property type="entry name" value="SMR domain-like"/>
    <property type="match status" value="1"/>
</dbReference>
<reference evidence="4" key="2">
    <citation type="submission" date="2015-01" db="EMBL/GenBank/DDBJ databases">
        <title>Evolutionary Origins and Diversification of the Mycorrhizal Mutualists.</title>
        <authorList>
            <consortium name="DOE Joint Genome Institute"/>
            <consortium name="Mycorrhizal Genomics Consortium"/>
            <person name="Kohler A."/>
            <person name="Kuo A."/>
            <person name="Nagy L.G."/>
            <person name="Floudas D."/>
            <person name="Copeland A."/>
            <person name="Barry K.W."/>
            <person name="Cichocki N."/>
            <person name="Veneault-Fourrey C."/>
            <person name="LaButti K."/>
            <person name="Lindquist E.A."/>
            <person name="Lipzen A."/>
            <person name="Lundell T."/>
            <person name="Morin E."/>
            <person name="Murat C."/>
            <person name="Riley R."/>
            <person name="Ohm R."/>
            <person name="Sun H."/>
            <person name="Tunlid A."/>
            <person name="Henrissat B."/>
            <person name="Grigoriev I.V."/>
            <person name="Hibbett D.S."/>
            <person name="Martin F."/>
        </authorList>
    </citation>
    <scope>NUCLEOTIDE SEQUENCE [LARGE SCALE GENOMIC DNA]</scope>
    <source>
        <strain evidence="4">MUT 4182</strain>
    </source>
</reference>
<dbReference type="InterPro" id="IPR036063">
    <property type="entry name" value="Smr_dom_sf"/>
</dbReference>
<evidence type="ECO:0000256" key="1">
    <source>
        <dbReference type="SAM" id="MobiDB-lite"/>
    </source>
</evidence>
<keyword evidence="4" id="KW-1185">Reference proteome</keyword>
<dbReference type="OrthoDB" id="3231855at2759"/>
<feature type="compositionally biased region" description="Polar residues" evidence="1">
    <location>
        <begin position="252"/>
        <end position="268"/>
    </location>
</feature>
<dbReference type="Pfam" id="PF08590">
    <property type="entry name" value="DUF1771"/>
    <property type="match status" value="1"/>
</dbReference>
<evidence type="ECO:0000259" key="2">
    <source>
        <dbReference type="PROSITE" id="PS50828"/>
    </source>
</evidence>
<organism evidence="3 4">
    <name type="scientific">Tulasnella calospora MUT 4182</name>
    <dbReference type="NCBI Taxonomy" id="1051891"/>
    <lineage>
        <taxon>Eukaryota</taxon>
        <taxon>Fungi</taxon>
        <taxon>Dikarya</taxon>
        <taxon>Basidiomycota</taxon>
        <taxon>Agaricomycotina</taxon>
        <taxon>Agaricomycetes</taxon>
        <taxon>Cantharellales</taxon>
        <taxon>Tulasnellaceae</taxon>
        <taxon>Tulasnella</taxon>
    </lineage>
</organism>
<dbReference type="Gene3D" id="3.30.1370.110">
    <property type="match status" value="1"/>
</dbReference>
<dbReference type="PANTHER" id="PTHR47417:SF1">
    <property type="entry name" value="SMR DOMAIN-CONTAINING PROTEIN YPL199C"/>
    <property type="match status" value="1"/>
</dbReference>
<dbReference type="PROSITE" id="PS50828">
    <property type="entry name" value="SMR"/>
    <property type="match status" value="1"/>
</dbReference>
<dbReference type="InterPro" id="IPR053020">
    <property type="entry name" value="Smr_domain_protein"/>
</dbReference>
<sequence>MPTITSSVIYTVYDYLFPPTEPGKQWRERASAEAVLRTKAQQDAQTAWKNGDRETSKKLNLEAKAHYREMEHYNSKAEQAAFAHYNAGANAAQLQQVDLHGLFVAEALVRARAHLEACRKARVSRTTFITGRGNRSIDGVAKIKAAVQDWLKQEEGVTVDESETEKNPGIVVAVIEVDSTPPEGDGDAAWPWKAGETVAWAVVGTVKSLFALASTAAPQSAPLAIEPPKSASTPNFSKEFEVPPSPAPPGVSIQSEVTPSQGSGERRC</sequence>
<dbReference type="Pfam" id="PF01713">
    <property type="entry name" value="Smr"/>
    <property type="match status" value="1"/>
</dbReference>
<feature type="domain" description="Smr" evidence="2">
    <location>
        <begin position="97"/>
        <end position="175"/>
    </location>
</feature>
<dbReference type="InterPro" id="IPR013899">
    <property type="entry name" value="DUF1771"/>
</dbReference>
<dbReference type="InterPro" id="IPR002625">
    <property type="entry name" value="Smr_dom"/>
</dbReference>
<dbReference type="HOGENOM" id="CLU_1038981_0_0_1"/>
<protein>
    <recommendedName>
        <fullName evidence="2">Smr domain-containing protein</fullName>
    </recommendedName>
</protein>
<proteinExistence type="predicted"/>
<feature type="region of interest" description="Disordered" evidence="1">
    <location>
        <begin position="219"/>
        <end position="268"/>
    </location>
</feature>
<dbReference type="PANTHER" id="PTHR47417">
    <property type="entry name" value="SMR DOMAIN-CONTAINING PROTEIN YPL199C"/>
    <property type="match status" value="1"/>
</dbReference>
<name>A0A0C3QIX8_9AGAM</name>